<dbReference type="AlphaFoldDB" id="A0A7V5LJN6"/>
<evidence type="ECO:0008006" key="2">
    <source>
        <dbReference type="Google" id="ProtNLM"/>
    </source>
</evidence>
<dbReference type="SUPFAM" id="SSF56784">
    <property type="entry name" value="HAD-like"/>
    <property type="match status" value="1"/>
</dbReference>
<feature type="non-terminal residue" evidence="1">
    <location>
        <position position="1"/>
    </location>
</feature>
<protein>
    <recommendedName>
        <fullName evidence="2">Mannosyl-3-phosphoglycerate phosphatase</fullName>
    </recommendedName>
</protein>
<proteinExistence type="predicted"/>
<evidence type="ECO:0000313" key="1">
    <source>
        <dbReference type="EMBL" id="HHE55947.1"/>
    </source>
</evidence>
<reference evidence="1" key="1">
    <citation type="journal article" date="2020" name="mSystems">
        <title>Genome- and Community-Level Interaction Insights into Carbon Utilization and Element Cycling Functions of Hydrothermarchaeota in Hydrothermal Sediment.</title>
        <authorList>
            <person name="Zhou Z."/>
            <person name="Liu Y."/>
            <person name="Xu W."/>
            <person name="Pan J."/>
            <person name="Luo Z.H."/>
            <person name="Li M."/>
        </authorList>
    </citation>
    <scope>NUCLEOTIDE SEQUENCE [LARGE SCALE GENOMIC DNA]</scope>
    <source>
        <strain evidence="1">HyVt-76</strain>
    </source>
</reference>
<accession>A0A7V5LJN6</accession>
<dbReference type="Proteomes" id="UP000886111">
    <property type="component" value="Unassembled WGS sequence"/>
</dbReference>
<comment type="caution">
    <text evidence="1">The sequence shown here is derived from an EMBL/GenBank/DDBJ whole genome shotgun (WGS) entry which is preliminary data.</text>
</comment>
<dbReference type="Gene3D" id="3.30.980.20">
    <property type="entry name" value="Putative mannosyl-3-phosphoglycerate phosphatase, domain 2"/>
    <property type="match status" value="1"/>
</dbReference>
<organism evidence="1">
    <name type="scientific">Caldithrix abyssi</name>
    <dbReference type="NCBI Taxonomy" id="187145"/>
    <lineage>
        <taxon>Bacteria</taxon>
        <taxon>Pseudomonadati</taxon>
        <taxon>Calditrichota</taxon>
        <taxon>Calditrichia</taxon>
        <taxon>Calditrichales</taxon>
        <taxon>Calditrichaceae</taxon>
        <taxon>Caldithrix</taxon>
    </lineage>
</organism>
<dbReference type="Pfam" id="PF08282">
    <property type="entry name" value="Hydrolase_3"/>
    <property type="match status" value="1"/>
</dbReference>
<gene>
    <name evidence="1" type="ORF">ENL21_09205</name>
</gene>
<dbReference type="EMBL" id="DRTD01000690">
    <property type="protein sequence ID" value="HHE55947.1"/>
    <property type="molecule type" value="Genomic_DNA"/>
</dbReference>
<sequence length="207" mass="24072">VENGSAIFFEAHYFKQDFKAVDIQGLRAKILGKSHNEILDFYHWLKERFALKIKGFSEMSLEEIQRLTLLSEAEAQLAKRRQFSEPMVSFEEDLLSRSEVKNFIQEHGFRLLKGNRFYHLIGQCDKGMAVKTLIEMYSMEFKHPFKSMGLGDSKNDFEMLKVVDQPIIIRKKDGNFVHLEGIRNLYITQNAGPAGWAEAIFKFVKNQ</sequence>
<name>A0A7V5LJN6_CALAY</name>
<dbReference type="InterPro" id="IPR036412">
    <property type="entry name" value="HAD-like_sf"/>
</dbReference>